<evidence type="ECO:0000313" key="1">
    <source>
        <dbReference type="EMBL" id="MBA5604948.1"/>
    </source>
</evidence>
<sequence length="160" mass="18333">MVRQLFFLDTEFTNFHDPELVSIGLVASSGEEFYAEIPFSITACSPFVKEAVIPLLGLDQVAFCTRDGLFIRLMDWLAVVKNDAEVVICFDSQHDETLFKQIFGGMPPAFMRFRNVGDRNINELLRYEFHTKHALPEHHALHDARAMRYPLRRAAAVSTR</sequence>
<accession>A0A7W2EFF6</accession>
<dbReference type="InterPro" id="IPR012337">
    <property type="entry name" value="RNaseH-like_sf"/>
</dbReference>
<dbReference type="InterPro" id="IPR036397">
    <property type="entry name" value="RNaseH_sf"/>
</dbReference>
<dbReference type="EMBL" id="JACEZS010000003">
    <property type="protein sequence ID" value="MBA5604948.1"/>
    <property type="molecule type" value="Genomic_DNA"/>
</dbReference>
<dbReference type="RefSeq" id="WP_182215231.1">
    <property type="nucleotide sequence ID" value="NZ_JACEZS010000003.1"/>
</dbReference>
<proteinExistence type="predicted"/>
<comment type="caution">
    <text evidence="1">The sequence shown here is derived from an EMBL/GenBank/DDBJ whole genome shotgun (WGS) entry which is preliminary data.</text>
</comment>
<dbReference type="SUPFAM" id="SSF53098">
    <property type="entry name" value="Ribonuclease H-like"/>
    <property type="match status" value="1"/>
</dbReference>
<dbReference type="Proteomes" id="UP000566711">
    <property type="component" value="Unassembled WGS sequence"/>
</dbReference>
<dbReference type="AlphaFoldDB" id="A0A7W2EFF6"/>
<gene>
    <name evidence="1" type="ORF">H3H36_06175</name>
</gene>
<organism evidence="1 2">
    <name type="scientific">Rugamonas fusca</name>
    <dbReference type="NCBI Taxonomy" id="2758568"/>
    <lineage>
        <taxon>Bacteria</taxon>
        <taxon>Pseudomonadati</taxon>
        <taxon>Pseudomonadota</taxon>
        <taxon>Betaproteobacteria</taxon>
        <taxon>Burkholderiales</taxon>
        <taxon>Oxalobacteraceae</taxon>
        <taxon>Telluria group</taxon>
        <taxon>Rugamonas</taxon>
    </lineage>
</organism>
<keyword evidence="2" id="KW-1185">Reference proteome</keyword>
<reference evidence="1 2" key="1">
    <citation type="submission" date="2020-07" db="EMBL/GenBank/DDBJ databases">
        <title>Novel species isolated from subtropical streams in China.</title>
        <authorList>
            <person name="Lu H."/>
        </authorList>
    </citation>
    <scope>NUCLEOTIDE SEQUENCE [LARGE SCALE GENOMIC DNA]</scope>
    <source>
        <strain evidence="1 2">FT3S</strain>
    </source>
</reference>
<evidence type="ECO:0000313" key="2">
    <source>
        <dbReference type="Proteomes" id="UP000566711"/>
    </source>
</evidence>
<dbReference type="GO" id="GO:0003676">
    <property type="term" value="F:nucleic acid binding"/>
    <property type="evidence" value="ECO:0007669"/>
    <property type="project" value="InterPro"/>
</dbReference>
<protein>
    <submittedName>
        <fullName evidence="1">3'-5' exoribonuclease</fullName>
    </submittedName>
</protein>
<dbReference type="Gene3D" id="3.30.420.10">
    <property type="entry name" value="Ribonuclease H-like superfamily/Ribonuclease H"/>
    <property type="match status" value="1"/>
</dbReference>
<name>A0A7W2EFF6_9BURK</name>